<dbReference type="Proteomes" id="UP000244152">
    <property type="component" value="Unassembled WGS sequence"/>
</dbReference>
<dbReference type="AlphaFoldDB" id="A0A2T5IE04"/>
<evidence type="ECO:0000313" key="1">
    <source>
        <dbReference type="EMBL" id="PTQ82062.1"/>
    </source>
</evidence>
<gene>
    <name evidence="1" type="ORF">C8R21_10641</name>
</gene>
<sequence length="55" mass="6429">MGDEQQTCAQYYDVTPEKENTFAQLPLILPENRVIMRLSLKSAILIHGYRYIPFL</sequence>
<reference evidence="1 2" key="1">
    <citation type="submission" date="2018-04" db="EMBL/GenBank/DDBJ databases">
        <title>Active sludge and wastewater microbial communities from Klosterneuburg, Austria.</title>
        <authorList>
            <person name="Wagner M."/>
        </authorList>
    </citation>
    <scope>NUCLEOTIDE SEQUENCE [LARGE SCALE GENOMIC DNA]</scope>
    <source>
        <strain evidence="1 2">Nl12</strain>
    </source>
</reference>
<comment type="caution">
    <text evidence="1">The sequence shown here is derived from an EMBL/GenBank/DDBJ whole genome shotgun (WGS) entry which is preliminary data.</text>
</comment>
<dbReference type="RefSeq" id="WP_181258850.1">
    <property type="nucleotide sequence ID" value="NZ_QAOK01000006.1"/>
</dbReference>
<organism evidence="1 2">
    <name type="scientific">Nitrosospira multiformis</name>
    <dbReference type="NCBI Taxonomy" id="1231"/>
    <lineage>
        <taxon>Bacteria</taxon>
        <taxon>Pseudomonadati</taxon>
        <taxon>Pseudomonadota</taxon>
        <taxon>Betaproteobacteria</taxon>
        <taxon>Nitrosomonadales</taxon>
        <taxon>Nitrosomonadaceae</taxon>
        <taxon>Nitrosospira</taxon>
    </lineage>
</organism>
<accession>A0A2T5IE04</accession>
<proteinExistence type="predicted"/>
<name>A0A2T5IE04_9PROT</name>
<protein>
    <submittedName>
        <fullName evidence="1">Uncharacterized protein</fullName>
    </submittedName>
</protein>
<dbReference type="EMBL" id="QAOK01000006">
    <property type="protein sequence ID" value="PTQ82062.1"/>
    <property type="molecule type" value="Genomic_DNA"/>
</dbReference>
<evidence type="ECO:0000313" key="2">
    <source>
        <dbReference type="Proteomes" id="UP000244152"/>
    </source>
</evidence>